<dbReference type="AlphaFoldDB" id="A0A8H3APN4"/>
<protein>
    <submittedName>
        <fullName evidence="1">Uncharacterized protein</fullName>
    </submittedName>
</protein>
<gene>
    <name evidence="1" type="ORF">RDB_LOCUS49424</name>
</gene>
<organism evidence="1 2">
    <name type="scientific">Rhizoctonia solani</name>
    <dbReference type="NCBI Taxonomy" id="456999"/>
    <lineage>
        <taxon>Eukaryota</taxon>
        <taxon>Fungi</taxon>
        <taxon>Dikarya</taxon>
        <taxon>Basidiomycota</taxon>
        <taxon>Agaricomycotina</taxon>
        <taxon>Agaricomycetes</taxon>
        <taxon>Cantharellales</taxon>
        <taxon>Ceratobasidiaceae</taxon>
        <taxon>Rhizoctonia</taxon>
    </lineage>
</organism>
<evidence type="ECO:0000313" key="2">
    <source>
        <dbReference type="Proteomes" id="UP000663831"/>
    </source>
</evidence>
<dbReference type="Proteomes" id="UP000663831">
    <property type="component" value="Unassembled WGS sequence"/>
</dbReference>
<dbReference type="EMBL" id="CAJMWV010001421">
    <property type="protein sequence ID" value="CAE6436802.1"/>
    <property type="molecule type" value="Genomic_DNA"/>
</dbReference>
<evidence type="ECO:0000313" key="1">
    <source>
        <dbReference type="EMBL" id="CAE6436802.1"/>
    </source>
</evidence>
<reference evidence="1" key="1">
    <citation type="submission" date="2021-01" db="EMBL/GenBank/DDBJ databases">
        <authorList>
            <person name="Kaushik A."/>
        </authorList>
    </citation>
    <scope>NUCLEOTIDE SEQUENCE</scope>
    <source>
        <strain evidence="1">AG3-1AP</strain>
    </source>
</reference>
<proteinExistence type="predicted"/>
<sequence length="126" mass="14095">MNTLLEDYGSCLDPTVAKGLEEETRSKRTIVAAGVNLSLSMGRIVVQESWRLPTLIYLFMVRVLFRFFMSEVDGGLGAMWCGFERRTGDQGSLQVFEVYARVEASRIPDSFLVLPMLILGLPVSVK</sequence>
<comment type="caution">
    <text evidence="1">The sequence shown here is derived from an EMBL/GenBank/DDBJ whole genome shotgun (WGS) entry which is preliminary data.</text>
</comment>
<name>A0A8H3APN4_9AGAM</name>
<accession>A0A8H3APN4</accession>